<accession>A0A2P2R3U5</accession>
<reference evidence="1" key="1">
    <citation type="submission" date="2018-02" db="EMBL/GenBank/DDBJ databases">
        <title>Rhizophora mucronata_Transcriptome.</title>
        <authorList>
            <person name="Meera S.P."/>
            <person name="Sreeshan A."/>
            <person name="Augustine A."/>
        </authorList>
    </citation>
    <scope>NUCLEOTIDE SEQUENCE</scope>
    <source>
        <tissue evidence="1">Leaf</tissue>
    </source>
</reference>
<name>A0A2P2R3U5_RHIMU</name>
<evidence type="ECO:0000313" key="1">
    <source>
        <dbReference type="EMBL" id="MBX73885.1"/>
    </source>
</evidence>
<organism evidence="1">
    <name type="scientific">Rhizophora mucronata</name>
    <name type="common">Asiatic mangrove</name>
    <dbReference type="NCBI Taxonomy" id="61149"/>
    <lineage>
        <taxon>Eukaryota</taxon>
        <taxon>Viridiplantae</taxon>
        <taxon>Streptophyta</taxon>
        <taxon>Embryophyta</taxon>
        <taxon>Tracheophyta</taxon>
        <taxon>Spermatophyta</taxon>
        <taxon>Magnoliopsida</taxon>
        <taxon>eudicotyledons</taxon>
        <taxon>Gunneridae</taxon>
        <taxon>Pentapetalae</taxon>
        <taxon>rosids</taxon>
        <taxon>fabids</taxon>
        <taxon>Malpighiales</taxon>
        <taxon>Rhizophoraceae</taxon>
        <taxon>Rhizophora</taxon>
    </lineage>
</organism>
<dbReference type="EMBL" id="GGEC01093401">
    <property type="protein sequence ID" value="MBX73885.1"/>
    <property type="molecule type" value="Transcribed_RNA"/>
</dbReference>
<proteinExistence type="predicted"/>
<protein>
    <submittedName>
        <fullName evidence="1">Uncharacterized protein</fullName>
    </submittedName>
</protein>
<sequence length="15" mass="1709">MLIDALTNQCKLSQM</sequence>